<evidence type="ECO:0000256" key="1">
    <source>
        <dbReference type="ARBA" id="ARBA00000085"/>
    </source>
</evidence>
<evidence type="ECO:0000256" key="7">
    <source>
        <dbReference type="ARBA" id="ARBA00022840"/>
    </source>
</evidence>
<keyword evidence="6" id="KW-0418">Kinase</keyword>
<dbReference type="Gene3D" id="1.20.5.1930">
    <property type="match status" value="1"/>
</dbReference>
<dbReference type="Pfam" id="PF07730">
    <property type="entry name" value="HisKA_3"/>
    <property type="match status" value="1"/>
</dbReference>
<evidence type="ECO:0000256" key="11">
    <source>
        <dbReference type="SAM" id="SignalP"/>
    </source>
</evidence>
<evidence type="ECO:0000256" key="10">
    <source>
        <dbReference type="SAM" id="Phobius"/>
    </source>
</evidence>
<dbReference type="SMART" id="SM00387">
    <property type="entry name" value="HATPase_c"/>
    <property type="match status" value="1"/>
</dbReference>
<comment type="caution">
    <text evidence="13">The sequence shown here is derived from an EMBL/GenBank/DDBJ whole genome shotgun (WGS) entry which is preliminary data.</text>
</comment>
<keyword evidence="8" id="KW-0902">Two-component regulatory system</keyword>
<evidence type="ECO:0000256" key="3">
    <source>
        <dbReference type="ARBA" id="ARBA00022553"/>
    </source>
</evidence>
<evidence type="ECO:0000313" key="14">
    <source>
        <dbReference type="Proteomes" id="UP000717835"/>
    </source>
</evidence>
<comment type="catalytic activity">
    <reaction evidence="1">
        <text>ATP + protein L-histidine = ADP + protein N-phospho-L-histidine.</text>
        <dbReference type="EC" id="2.7.13.3"/>
    </reaction>
</comment>
<dbReference type="SMART" id="SM00028">
    <property type="entry name" value="TPR"/>
    <property type="match status" value="6"/>
</dbReference>
<dbReference type="AlphaFoldDB" id="A0A921HX34"/>
<dbReference type="InterPro" id="IPR050482">
    <property type="entry name" value="Sensor_HK_TwoCompSys"/>
</dbReference>
<keyword evidence="10" id="KW-1133">Transmembrane helix</keyword>
<dbReference type="GO" id="GO:0016020">
    <property type="term" value="C:membrane"/>
    <property type="evidence" value="ECO:0007669"/>
    <property type="project" value="InterPro"/>
</dbReference>
<keyword evidence="3" id="KW-0597">Phosphoprotein</keyword>
<evidence type="ECO:0000256" key="6">
    <source>
        <dbReference type="ARBA" id="ARBA00022777"/>
    </source>
</evidence>
<evidence type="ECO:0000259" key="12">
    <source>
        <dbReference type="PROSITE" id="PS50109"/>
    </source>
</evidence>
<dbReference type="Gene3D" id="1.25.40.10">
    <property type="entry name" value="Tetratricopeptide repeat domain"/>
    <property type="match status" value="2"/>
</dbReference>
<feature type="signal peptide" evidence="11">
    <location>
        <begin position="1"/>
        <end position="23"/>
    </location>
</feature>
<keyword evidence="10" id="KW-0812">Transmembrane</keyword>
<dbReference type="RefSeq" id="WP_022021294.1">
    <property type="nucleotide sequence ID" value="NZ_DYVX01000071.1"/>
</dbReference>
<evidence type="ECO:0000313" key="13">
    <source>
        <dbReference type="EMBL" id="HJF92433.1"/>
    </source>
</evidence>
<keyword evidence="11" id="KW-0732">Signal</keyword>
<dbReference type="InterPro" id="IPR003594">
    <property type="entry name" value="HATPase_dom"/>
</dbReference>
<dbReference type="Pfam" id="PF02518">
    <property type="entry name" value="HATPase_c"/>
    <property type="match status" value="1"/>
</dbReference>
<dbReference type="PANTHER" id="PTHR24421">
    <property type="entry name" value="NITRATE/NITRITE SENSOR PROTEIN NARX-RELATED"/>
    <property type="match status" value="1"/>
</dbReference>
<dbReference type="Gene3D" id="3.30.565.10">
    <property type="entry name" value="Histidine kinase-like ATPase, C-terminal domain"/>
    <property type="match status" value="1"/>
</dbReference>
<dbReference type="InterPro" id="IPR019734">
    <property type="entry name" value="TPR_rpt"/>
</dbReference>
<sequence>MRRIGRMLCLLLFMLWQGGESVAAEEEGTLEDLLRRAAATPAVDTYSAVCRFCYADGTHPAVLSAYADSLRQLGVRTRSARCFLEYYAWKSEACFQQADYQKGYALKRSAIALAERMGDRHWLAESASDMAYYFNIDAQYDSARHYLNKGLAAARGVPDLGETYRTMLTNYASSFLFEGQTDSALVYTDRARQASEAAADTAMLIENLNQLGTLYRRQRKLEECLAHFEQALRLCEAQDNYQTAAYIYGNLSTVYTEWKQPDMAVVMSRKALEYARRLGNEHVIGTCMTNLGIVLCRMPGHEQEGIQQLLQAVDLLEKINNRRRLCEAYSFLANIYVQVGEAEKAAVYLDKMEHLASEMQTDVEFYRYYRVKGVVLQSQGHYVEATACYKKLTDMLRNGYRDTQDFKLYADLSECYIALHRPADALQALQTAYALRDSMFRHENTSQLSYFSVKYDMKEKELKISRLEQARAEEHAQALERRIFFGAVISLLLIVLILLLYARQRQRTRMARLAQAVGQKEQQFLTLQKETEQRLTRRYIEGLESERTRIATELHDDVCNSLLALSMDVRSSQAATSGTFDRQLKMLEETRQRLRSISHELMPPVFQYATLHEMLDDYVHHLQLPDTLSVSYTATDGVDWSQLPQPLSFEYYRIVQEAVGNAVKYASASLIRVNLTWKEGTVTIEIADDGCGFDASRRSKGIGLRTIAQRVQAIGGHLTLDTALGAGTVIRVSARLNNTEK</sequence>
<reference evidence="13" key="1">
    <citation type="journal article" date="2021" name="PeerJ">
        <title>Extensive microbial diversity within the chicken gut microbiome revealed by metagenomics and culture.</title>
        <authorList>
            <person name="Gilroy R."/>
            <person name="Ravi A."/>
            <person name="Getino M."/>
            <person name="Pursley I."/>
            <person name="Horton D.L."/>
            <person name="Alikhan N.F."/>
            <person name="Baker D."/>
            <person name="Gharbi K."/>
            <person name="Hall N."/>
            <person name="Watson M."/>
            <person name="Adriaenssens E.M."/>
            <person name="Foster-Nyarko E."/>
            <person name="Jarju S."/>
            <person name="Secka A."/>
            <person name="Antonio M."/>
            <person name="Oren A."/>
            <person name="Chaudhuri R.R."/>
            <person name="La Ragione R."/>
            <person name="Hildebrand F."/>
            <person name="Pallen M.J."/>
        </authorList>
    </citation>
    <scope>NUCLEOTIDE SEQUENCE</scope>
    <source>
        <strain evidence="13">CHK55-1828</strain>
    </source>
</reference>
<dbReference type="PROSITE" id="PS50109">
    <property type="entry name" value="HIS_KIN"/>
    <property type="match status" value="1"/>
</dbReference>
<keyword evidence="7" id="KW-0067">ATP-binding</keyword>
<feature type="transmembrane region" description="Helical" evidence="10">
    <location>
        <begin position="483"/>
        <end position="502"/>
    </location>
</feature>
<reference evidence="13" key="2">
    <citation type="submission" date="2021-09" db="EMBL/GenBank/DDBJ databases">
        <authorList>
            <person name="Gilroy R."/>
        </authorList>
    </citation>
    <scope>NUCLEOTIDE SEQUENCE</scope>
    <source>
        <strain evidence="13">CHK55-1828</strain>
    </source>
</reference>
<evidence type="ECO:0000256" key="4">
    <source>
        <dbReference type="ARBA" id="ARBA00022679"/>
    </source>
</evidence>
<dbReference type="InterPro" id="IPR011712">
    <property type="entry name" value="Sig_transdc_His_kin_sub3_dim/P"/>
</dbReference>
<organism evidence="13 14">
    <name type="scientific">Mediterranea massiliensis</name>
    <dbReference type="NCBI Taxonomy" id="1841865"/>
    <lineage>
        <taxon>Bacteria</taxon>
        <taxon>Pseudomonadati</taxon>
        <taxon>Bacteroidota</taxon>
        <taxon>Bacteroidia</taxon>
        <taxon>Bacteroidales</taxon>
        <taxon>Bacteroidaceae</taxon>
        <taxon>Mediterranea</taxon>
    </lineage>
</organism>
<proteinExistence type="predicted"/>
<dbReference type="CDD" id="cd16917">
    <property type="entry name" value="HATPase_UhpB-NarQ-NarX-like"/>
    <property type="match status" value="1"/>
</dbReference>
<accession>A0A921HX34</accession>
<keyword evidence="9" id="KW-0802">TPR repeat</keyword>
<evidence type="ECO:0000256" key="2">
    <source>
        <dbReference type="ARBA" id="ARBA00012438"/>
    </source>
</evidence>
<dbReference type="PANTHER" id="PTHR24421:SF10">
    <property type="entry name" value="NITRATE_NITRITE SENSOR PROTEIN NARQ"/>
    <property type="match status" value="1"/>
</dbReference>
<keyword evidence="10" id="KW-0472">Membrane</keyword>
<dbReference type="InterPro" id="IPR005467">
    <property type="entry name" value="His_kinase_dom"/>
</dbReference>
<dbReference type="InterPro" id="IPR036890">
    <property type="entry name" value="HATPase_C_sf"/>
</dbReference>
<evidence type="ECO:0000256" key="5">
    <source>
        <dbReference type="ARBA" id="ARBA00022741"/>
    </source>
</evidence>
<dbReference type="GO" id="GO:0005524">
    <property type="term" value="F:ATP binding"/>
    <property type="evidence" value="ECO:0007669"/>
    <property type="project" value="UniProtKB-KW"/>
</dbReference>
<dbReference type="SUPFAM" id="SSF55874">
    <property type="entry name" value="ATPase domain of HSP90 chaperone/DNA topoisomerase II/histidine kinase"/>
    <property type="match status" value="1"/>
</dbReference>
<dbReference type="SUPFAM" id="SSF48452">
    <property type="entry name" value="TPR-like"/>
    <property type="match status" value="2"/>
</dbReference>
<keyword evidence="5" id="KW-0547">Nucleotide-binding</keyword>
<feature type="repeat" description="TPR" evidence="9">
    <location>
        <begin position="205"/>
        <end position="238"/>
    </location>
</feature>
<keyword evidence="4" id="KW-0808">Transferase</keyword>
<dbReference type="Proteomes" id="UP000717835">
    <property type="component" value="Unassembled WGS sequence"/>
</dbReference>
<dbReference type="GO" id="GO:0000155">
    <property type="term" value="F:phosphorelay sensor kinase activity"/>
    <property type="evidence" value="ECO:0007669"/>
    <property type="project" value="InterPro"/>
</dbReference>
<dbReference type="EC" id="2.7.13.3" evidence="2"/>
<dbReference type="PROSITE" id="PS50005">
    <property type="entry name" value="TPR"/>
    <property type="match status" value="1"/>
</dbReference>
<feature type="chain" id="PRO_5037826914" description="histidine kinase" evidence="11">
    <location>
        <begin position="24"/>
        <end position="741"/>
    </location>
</feature>
<gene>
    <name evidence="13" type="ORF">K8W02_08635</name>
</gene>
<name>A0A921HX34_9BACT</name>
<dbReference type="EMBL" id="DYVX01000071">
    <property type="protein sequence ID" value="HJF92433.1"/>
    <property type="molecule type" value="Genomic_DNA"/>
</dbReference>
<protein>
    <recommendedName>
        <fullName evidence="2">histidine kinase</fullName>
        <ecNumber evidence="2">2.7.13.3</ecNumber>
    </recommendedName>
</protein>
<feature type="domain" description="Histidine kinase" evidence="12">
    <location>
        <begin position="653"/>
        <end position="738"/>
    </location>
</feature>
<evidence type="ECO:0000256" key="8">
    <source>
        <dbReference type="ARBA" id="ARBA00023012"/>
    </source>
</evidence>
<dbReference type="GO" id="GO:0046983">
    <property type="term" value="F:protein dimerization activity"/>
    <property type="evidence" value="ECO:0007669"/>
    <property type="project" value="InterPro"/>
</dbReference>
<dbReference type="Pfam" id="PF13424">
    <property type="entry name" value="TPR_12"/>
    <property type="match status" value="1"/>
</dbReference>
<dbReference type="InterPro" id="IPR011990">
    <property type="entry name" value="TPR-like_helical_dom_sf"/>
</dbReference>
<evidence type="ECO:0000256" key="9">
    <source>
        <dbReference type="PROSITE-ProRule" id="PRU00339"/>
    </source>
</evidence>